<keyword evidence="8" id="KW-1133">Transmembrane helix</keyword>
<dbReference type="GO" id="GO:0016705">
    <property type="term" value="F:oxidoreductase activity, acting on paired donors, with incorporation or reduction of molecular oxygen"/>
    <property type="evidence" value="ECO:0007669"/>
    <property type="project" value="InterPro"/>
</dbReference>
<sequence>MSLSLLDYLYNLEKVSIRHPSFIVSVIASALVLFFFSWQSIIRDPLKDVPGPMKARWSRFWLIWIDMSGRRSKTIHELHQKYGSVVRIGPREVSFSSRQAMKDLYGSGNKFMKGPVYEAFGRQSSFTILDKTEHRSRQKRIAHVFAPASIAAVEPLVKEQVQKLLHVLSKRTNQPLDVMEWFRIFALDVVGSVFFGQSFGGLDNEAPPKILYDLDEVFPSLLIEWQFAAIRPLLLAIPHKPMQHFLRIASEFYDKYGTEKFNEYIARHGRSGDRIDLLTKLIAGSKDYGPLDDNEIVNEMTNLIFAGTDTTSNTFTYMFYELAKHPQWQKQLQAELDEAVLEEVPEYKHVMKLRVLDAVIHETLRFHPAAPASLQRLAPSEGGAVVDGIAIPQNGIASCQAYTTQRDPTVYPNPEQFDPGRWLSASEDHLNVMHEHILVWGKGQRACLGKPMAYMELKVGTAALIGKFSVEIGSATIDDDMEMTDHFALVPKGKRCILRLKERR</sequence>
<name>A0A9P4XEC8_9HYPO</name>
<keyword evidence="8" id="KW-0472">Membrane</keyword>
<dbReference type="PRINTS" id="PR00463">
    <property type="entry name" value="EP450I"/>
</dbReference>
<evidence type="ECO:0000256" key="2">
    <source>
        <dbReference type="ARBA" id="ARBA00010617"/>
    </source>
</evidence>
<evidence type="ECO:0000256" key="8">
    <source>
        <dbReference type="SAM" id="Phobius"/>
    </source>
</evidence>
<comment type="caution">
    <text evidence="9">The sequence shown here is derived from an EMBL/GenBank/DDBJ whole genome shotgun (WGS) entry which is preliminary data.</text>
</comment>
<dbReference type="Proteomes" id="UP000801864">
    <property type="component" value="Unassembled WGS sequence"/>
</dbReference>
<gene>
    <name evidence="9" type="ORF">CFAM422_007486</name>
</gene>
<dbReference type="GO" id="GO:0004497">
    <property type="term" value="F:monooxygenase activity"/>
    <property type="evidence" value="ECO:0007669"/>
    <property type="project" value="UniProtKB-KW"/>
</dbReference>
<organism evidence="9 10">
    <name type="scientific">Trichoderma lentiforme</name>
    <dbReference type="NCBI Taxonomy" id="1567552"/>
    <lineage>
        <taxon>Eukaryota</taxon>
        <taxon>Fungi</taxon>
        <taxon>Dikarya</taxon>
        <taxon>Ascomycota</taxon>
        <taxon>Pezizomycotina</taxon>
        <taxon>Sordariomycetes</taxon>
        <taxon>Hypocreomycetidae</taxon>
        <taxon>Hypocreales</taxon>
        <taxon>Hypocreaceae</taxon>
        <taxon>Trichoderma</taxon>
    </lineage>
</organism>
<keyword evidence="7" id="KW-0503">Monooxygenase</keyword>
<dbReference type="GO" id="GO:0005506">
    <property type="term" value="F:iron ion binding"/>
    <property type="evidence" value="ECO:0007669"/>
    <property type="project" value="InterPro"/>
</dbReference>
<dbReference type="InterPro" id="IPR036396">
    <property type="entry name" value="Cyt_P450_sf"/>
</dbReference>
<dbReference type="PANTHER" id="PTHR24305">
    <property type="entry name" value="CYTOCHROME P450"/>
    <property type="match status" value="1"/>
</dbReference>
<proteinExistence type="inferred from homology"/>
<dbReference type="InterPro" id="IPR050121">
    <property type="entry name" value="Cytochrome_P450_monoxygenase"/>
</dbReference>
<keyword evidence="5 6" id="KW-0408">Iron</keyword>
<dbReference type="PANTHER" id="PTHR24305:SF166">
    <property type="entry name" value="CYTOCHROME P450 12A4, MITOCHONDRIAL-RELATED"/>
    <property type="match status" value="1"/>
</dbReference>
<evidence type="ECO:0000256" key="4">
    <source>
        <dbReference type="ARBA" id="ARBA00022723"/>
    </source>
</evidence>
<feature type="transmembrane region" description="Helical" evidence="8">
    <location>
        <begin position="20"/>
        <end position="38"/>
    </location>
</feature>
<feature type="binding site" description="axial binding residue" evidence="6">
    <location>
        <position position="447"/>
    </location>
    <ligand>
        <name>heme</name>
        <dbReference type="ChEBI" id="CHEBI:30413"/>
    </ligand>
    <ligandPart>
        <name>Fe</name>
        <dbReference type="ChEBI" id="CHEBI:18248"/>
    </ligandPart>
</feature>
<evidence type="ECO:0000256" key="3">
    <source>
        <dbReference type="ARBA" id="ARBA00022617"/>
    </source>
</evidence>
<comment type="similarity">
    <text evidence="2 7">Belongs to the cytochrome P450 family.</text>
</comment>
<evidence type="ECO:0000256" key="7">
    <source>
        <dbReference type="RuleBase" id="RU000461"/>
    </source>
</evidence>
<evidence type="ECO:0000313" key="9">
    <source>
        <dbReference type="EMBL" id="KAF3069603.1"/>
    </source>
</evidence>
<dbReference type="AlphaFoldDB" id="A0A9P4XEC8"/>
<dbReference type="PROSITE" id="PS00086">
    <property type="entry name" value="CYTOCHROME_P450"/>
    <property type="match status" value="1"/>
</dbReference>
<keyword evidence="8" id="KW-0812">Transmembrane</keyword>
<dbReference type="PRINTS" id="PR00385">
    <property type="entry name" value="P450"/>
</dbReference>
<evidence type="ECO:0000256" key="6">
    <source>
        <dbReference type="PIRSR" id="PIRSR602401-1"/>
    </source>
</evidence>
<accession>A0A9P4XEC8</accession>
<dbReference type="InterPro" id="IPR002401">
    <property type="entry name" value="Cyt_P450_E_grp-I"/>
</dbReference>
<keyword evidence="10" id="KW-1185">Reference proteome</keyword>
<keyword evidence="7" id="KW-0560">Oxidoreductase</keyword>
<protein>
    <submittedName>
        <fullName evidence="9">Cytochrome P450 momooxygenase gsfF</fullName>
    </submittedName>
</protein>
<reference evidence="9 10" key="1">
    <citation type="submission" date="2018-06" db="EMBL/GenBank/DDBJ databases">
        <title>Genome analysis of cellulolytic fungus Trichoderma lentiforme CFAM-422.</title>
        <authorList>
            <person name="Steindorff A.S."/>
            <person name="Formighieri E.F."/>
            <person name="Midorikawa G.E.O."/>
            <person name="Tamietti M.S."/>
            <person name="Ramos E.Z."/>
            <person name="Silva A.S."/>
            <person name="Bon E.P.S."/>
            <person name="Mendes T.D."/>
            <person name="Damaso M.C.T."/>
            <person name="Favaro L.C.L."/>
        </authorList>
    </citation>
    <scope>NUCLEOTIDE SEQUENCE [LARGE SCALE GENOMIC DNA]</scope>
    <source>
        <strain evidence="9 10">CFAM-422</strain>
    </source>
</reference>
<comment type="cofactor">
    <cofactor evidence="1 6">
        <name>heme</name>
        <dbReference type="ChEBI" id="CHEBI:30413"/>
    </cofactor>
</comment>
<evidence type="ECO:0000256" key="1">
    <source>
        <dbReference type="ARBA" id="ARBA00001971"/>
    </source>
</evidence>
<dbReference type="Gene3D" id="1.10.630.10">
    <property type="entry name" value="Cytochrome P450"/>
    <property type="match status" value="1"/>
</dbReference>
<dbReference type="InterPro" id="IPR017972">
    <property type="entry name" value="Cyt_P450_CS"/>
</dbReference>
<keyword evidence="4 6" id="KW-0479">Metal-binding</keyword>
<keyword evidence="3 6" id="KW-0349">Heme</keyword>
<dbReference type="EMBL" id="QLNT01000012">
    <property type="protein sequence ID" value="KAF3069603.1"/>
    <property type="molecule type" value="Genomic_DNA"/>
</dbReference>
<evidence type="ECO:0000313" key="10">
    <source>
        <dbReference type="Proteomes" id="UP000801864"/>
    </source>
</evidence>
<dbReference type="GO" id="GO:0020037">
    <property type="term" value="F:heme binding"/>
    <property type="evidence" value="ECO:0007669"/>
    <property type="project" value="InterPro"/>
</dbReference>
<dbReference type="SUPFAM" id="SSF48264">
    <property type="entry name" value="Cytochrome P450"/>
    <property type="match status" value="1"/>
</dbReference>
<dbReference type="InterPro" id="IPR001128">
    <property type="entry name" value="Cyt_P450"/>
</dbReference>
<dbReference type="Pfam" id="PF00067">
    <property type="entry name" value="p450"/>
    <property type="match status" value="1"/>
</dbReference>
<evidence type="ECO:0000256" key="5">
    <source>
        <dbReference type="ARBA" id="ARBA00023004"/>
    </source>
</evidence>